<evidence type="ECO:0000313" key="3">
    <source>
        <dbReference type="Proteomes" id="UP000004688"/>
    </source>
</evidence>
<dbReference type="AlphaFoldDB" id="M9RQ43"/>
<dbReference type="OrthoDB" id="7875517at2"/>
<proteinExistence type="predicted"/>
<dbReference type="EMBL" id="CP003743">
    <property type="protein sequence ID" value="AGI74749.1"/>
    <property type="molecule type" value="Genomic_DNA"/>
</dbReference>
<accession>M9RQ43</accession>
<feature type="region of interest" description="Disordered" evidence="1">
    <location>
        <begin position="64"/>
        <end position="83"/>
    </location>
</feature>
<evidence type="ECO:0000256" key="1">
    <source>
        <dbReference type="SAM" id="MobiDB-lite"/>
    </source>
</evidence>
<organism evidence="2 3">
    <name type="scientific">Octadecabacter arcticus 238</name>
    <dbReference type="NCBI Taxonomy" id="391616"/>
    <lineage>
        <taxon>Bacteria</taxon>
        <taxon>Pseudomonadati</taxon>
        <taxon>Pseudomonadota</taxon>
        <taxon>Alphaproteobacteria</taxon>
        <taxon>Rhodobacterales</taxon>
        <taxon>Roseobacteraceae</taxon>
        <taxon>Octadecabacter</taxon>
    </lineage>
</organism>
<dbReference type="Proteomes" id="UP000004688">
    <property type="component" value="Plasmid pOA238_118"/>
</dbReference>
<sequence length="298" mass="32247">MKDILYHGTQPTHPDGPQPVDLASVLAQVRNPVFERENNAPGTVETTFRLLSWAKLAIKIPLEPEPAEEQQVEPDHTRPSGEENTLLDETTSLEGQAAELGDDKVAGAVASDSTTAMQGPELIAPAPVMDEVMIQKIKDEAYDEGLSAGKAMTESEREAELATQFIQLQQLMTALNSADVFDMEAAANSIEDAVLTLASERIGMALTDMTEPLARRLGTLLDSLAHLIGIREVFVAPEDMSLMQRCIDEHPNPPALHLRSDPSMQRGDARLRVGGAEVADLLRDQAPSVLAKKSVEAV</sequence>
<protein>
    <submittedName>
        <fullName evidence="2">Uncharacterized protein</fullName>
    </submittedName>
</protein>
<name>M9RQ43_9RHOB</name>
<gene>
    <name evidence="2" type="ORF">OA238_118p0520</name>
</gene>
<geneLocation type="plasmid" evidence="2 3">
    <name>pOA238_118</name>
</geneLocation>
<keyword evidence="2" id="KW-0614">Plasmid</keyword>
<keyword evidence="3" id="KW-1185">Reference proteome</keyword>
<dbReference type="RefSeq" id="WP_015497657.1">
    <property type="nucleotide sequence ID" value="NC_020909.1"/>
</dbReference>
<dbReference type="HOGENOM" id="CLU_945940_0_0_5"/>
<reference evidence="2 3" key="1">
    <citation type="journal article" date="2013" name="PLoS ONE">
        <title>Poles Apart: Arctic and Antarctic Octadecabacter strains Share High Genome Plasticity and a New Type of Xanthorhodopsin.</title>
        <authorList>
            <person name="Vollmers J."/>
            <person name="Voget S."/>
            <person name="Dietrich S."/>
            <person name="Gollnow K."/>
            <person name="Smits M."/>
            <person name="Meyer K."/>
            <person name="Brinkhoff T."/>
            <person name="Simon M."/>
            <person name="Daniel R."/>
        </authorList>
    </citation>
    <scope>NUCLEOTIDE SEQUENCE [LARGE SCALE GENOMIC DNA]</scope>
    <source>
        <strain evidence="2 3">238</strain>
        <plasmid evidence="3">Plasmid pOA238_118</plasmid>
    </source>
</reference>
<dbReference type="KEGG" id="oar:OA238_118p0520"/>
<evidence type="ECO:0000313" key="2">
    <source>
        <dbReference type="EMBL" id="AGI74749.1"/>
    </source>
</evidence>